<accession>A0A3G8M957</accession>
<dbReference type="Proteomes" id="UP000273982">
    <property type="component" value="Chromosome"/>
</dbReference>
<evidence type="ECO:0000313" key="3">
    <source>
        <dbReference type="Proteomes" id="UP000273982"/>
    </source>
</evidence>
<protein>
    <submittedName>
        <fullName evidence="2">Host attachment protein</fullName>
    </submittedName>
</protein>
<evidence type="ECO:0000313" key="2">
    <source>
        <dbReference type="EMBL" id="AZG77630.1"/>
    </source>
</evidence>
<feature type="region of interest" description="Disordered" evidence="1">
    <location>
        <begin position="42"/>
        <end position="72"/>
    </location>
</feature>
<feature type="compositionally biased region" description="Polar residues" evidence="1">
    <location>
        <begin position="58"/>
        <end position="72"/>
    </location>
</feature>
<dbReference type="Pfam" id="PF18856">
    <property type="entry name" value="baeRF_family12"/>
    <property type="match status" value="1"/>
</dbReference>
<dbReference type="EMBL" id="CP034086">
    <property type="protein sequence ID" value="AZG77630.1"/>
    <property type="molecule type" value="Genomic_DNA"/>
</dbReference>
<dbReference type="InterPro" id="IPR041374">
    <property type="entry name" value="BaeRF_family12"/>
</dbReference>
<reference evidence="2 3" key="1">
    <citation type="submission" date="2018-11" db="EMBL/GenBank/DDBJ databases">
        <title>Genome squencing of methanotrophic bacteria isolated from alkaline groundwater in Korea.</title>
        <authorList>
            <person name="Nguyen L.N."/>
        </authorList>
    </citation>
    <scope>NUCLEOTIDE SEQUENCE [LARGE SCALE GENOMIC DNA]</scope>
    <source>
        <strain evidence="2 3">GW6</strain>
    </source>
</reference>
<dbReference type="KEGG" id="mros:EHO51_13310"/>
<dbReference type="AlphaFoldDB" id="A0A3G8M957"/>
<evidence type="ECO:0000256" key="1">
    <source>
        <dbReference type="SAM" id="MobiDB-lite"/>
    </source>
</evidence>
<proteinExistence type="predicted"/>
<name>A0A3G8M957_9HYPH</name>
<sequence>MSEFSVGNGAWVLVGDGRRALFFQNHGDAELLDLRVVETRVDDNPPTHEQGTDRPGRSFTSFSPGRSAMQNTDWHELEEERFARAMADRINQAAESGELDAIAIIAPPKALGEIRKELSAKAQSKVVGELAKDLTRHPLKDIEKALTRG</sequence>
<dbReference type="RefSeq" id="WP_124739289.1">
    <property type="nucleotide sequence ID" value="NZ_CP034086.1"/>
</dbReference>
<feature type="compositionally biased region" description="Basic and acidic residues" evidence="1">
    <location>
        <begin position="42"/>
        <end position="56"/>
    </location>
</feature>
<gene>
    <name evidence="2" type="ORF">EHO51_13310</name>
</gene>
<organism evidence="2 3">
    <name type="scientific">Methylocystis rosea</name>
    <dbReference type="NCBI Taxonomy" id="173366"/>
    <lineage>
        <taxon>Bacteria</taxon>
        <taxon>Pseudomonadati</taxon>
        <taxon>Pseudomonadota</taxon>
        <taxon>Alphaproteobacteria</taxon>
        <taxon>Hyphomicrobiales</taxon>
        <taxon>Methylocystaceae</taxon>
        <taxon>Methylocystis</taxon>
    </lineage>
</organism>